<comment type="caution">
    <text evidence="1">The sequence shown here is derived from an EMBL/GenBank/DDBJ whole genome shotgun (WGS) entry which is preliminary data.</text>
</comment>
<gene>
    <name evidence="1" type="ORF">C7212DRAFT_92807</name>
</gene>
<feature type="non-terminal residue" evidence="1">
    <location>
        <position position="53"/>
    </location>
</feature>
<reference evidence="1 2" key="1">
    <citation type="submission" date="2018-03" db="EMBL/GenBank/DDBJ databases">
        <title>Genomes of Pezizomycetes fungi and the evolution of truffles.</title>
        <authorList>
            <person name="Murat C."/>
            <person name="Payen T."/>
            <person name="Noel B."/>
            <person name="Kuo A."/>
            <person name="Martin F.M."/>
        </authorList>
    </citation>
    <scope>NUCLEOTIDE SEQUENCE [LARGE SCALE GENOMIC DNA]</scope>
    <source>
        <strain evidence="1">091103-1</strain>
    </source>
</reference>
<accession>A0A317SJH7</accession>
<organism evidence="1 2">
    <name type="scientific">Tuber magnatum</name>
    <name type="common">white Piedmont truffle</name>
    <dbReference type="NCBI Taxonomy" id="42249"/>
    <lineage>
        <taxon>Eukaryota</taxon>
        <taxon>Fungi</taxon>
        <taxon>Dikarya</taxon>
        <taxon>Ascomycota</taxon>
        <taxon>Pezizomycotina</taxon>
        <taxon>Pezizomycetes</taxon>
        <taxon>Pezizales</taxon>
        <taxon>Tuberaceae</taxon>
        <taxon>Tuber</taxon>
    </lineage>
</organism>
<proteinExistence type="predicted"/>
<protein>
    <submittedName>
        <fullName evidence="1">Uncharacterized protein</fullName>
    </submittedName>
</protein>
<dbReference type="AlphaFoldDB" id="A0A317SJH7"/>
<sequence length="53" mass="6354">AVQELMEKFMEILNDDEMVEAVGIMEDVKRAEAFLEINNMRLREKWLRKQLLS</sequence>
<evidence type="ECO:0000313" key="2">
    <source>
        <dbReference type="Proteomes" id="UP000246991"/>
    </source>
</evidence>
<feature type="non-terminal residue" evidence="1">
    <location>
        <position position="1"/>
    </location>
</feature>
<evidence type="ECO:0000313" key="1">
    <source>
        <dbReference type="EMBL" id="PWW74592.1"/>
    </source>
</evidence>
<keyword evidence="2" id="KW-1185">Reference proteome</keyword>
<dbReference type="Proteomes" id="UP000246991">
    <property type="component" value="Unassembled WGS sequence"/>
</dbReference>
<name>A0A317SJH7_9PEZI</name>
<dbReference type="EMBL" id="PYWC01000059">
    <property type="protein sequence ID" value="PWW74592.1"/>
    <property type="molecule type" value="Genomic_DNA"/>
</dbReference>